<dbReference type="Gene3D" id="1.10.10.2910">
    <property type="match status" value="1"/>
</dbReference>
<keyword evidence="3" id="KW-1185">Reference proteome</keyword>
<evidence type="ECO:0000259" key="1">
    <source>
        <dbReference type="Pfam" id="PF06114"/>
    </source>
</evidence>
<evidence type="ECO:0000313" key="3">
    <source>
        <dbReference type="Proteomes" id="UP001314200"/>
    </source>
</evidence>
<comment type="caution">
    <text evidence="2">The sequence shown here is derived from an EMBL/GenBank/DDBJ whole genome shotgun (WGS) entry which is preliminary data.</text>
</comment>
<name>A0ABN9Z010_9LACO</name>
<dbReference type="InterPro" id="IPR010359">
    <property type="entry name" value="IrrE_HExxH"/>
</dbReference>
<gene>
    <name evidence="2" type="ORF">R82641_BJNNKPBH_01581</name>
</gene>
<dbReference type="RefSeq" id="WP_338348299.1">
    <property type="nucleotide sequence ID" value="NZ_CAUZLY010000019.1"/>
</dbReference>
<accession>A0ABN9Z010</accession>
<feature type="domain" description="IrrE N-terminal-like" evidence="1">
    <location>
        <begin position="23"/>
        <end position="97"/>
    </location>
</feature>
<sequence length="135" mass="15731">MQEIINNLFCYAQKCHFRVVYTSALKCHTQSFADIESRAIVINSNWHRPNQLPFVIAHEISHLLQCSSGDAKLSATTLLNTRYEREANYQAIDLLVPFYVNDKEQDQVNLYEFMNLFEIPNFLEDVCYKALISSF</sequence>
<organism evidence="2 3">
    <name type="scientific">Fructobacillus cardui</name>
    <dbReference type="NCBI Taxonomy" id="2893170"/>
    <lineage>
        <taxon>Bacteria</taxon>
        <taxon>Bacillati</taxon>
        <taxon>Bacillota</taxon>
        <taxon>Bacilli</taxon>
        <taxon>Lactobacillales</taxon>
        <taxon>Lactobacillaceae</taxon>
        <taxon>Fructobacillus</taxon>
    </lineage>
</organism>
<dbReference type="Pfam" id="PF06114">
    <property type="entry name" value="Peptidase_M78"/>
    <property type="match status" value="1"/>
</dbReference>
<protein>
    <submittedName>
        <fullName evidence="2">M78 family (ImmA)</fullName>
    </submittedName>
</protein>
<dbReference type="EMBL" id="CAUZLY010000019">
    <property type="protein sequence ID" value="CAK1255044.1"/>
    <property type="molecule type" value="Genomic_DNA"/>
</dbReference>
<proteinExistence type="predicted"/>
<dbReference type="Proteomes" id="UP001314200">
    <property type="component" value="Unassembled WGS sequence"/>
</dbReference>
<reference evidence="2 3" key="1">
    <citation type="submission" date="2023-10" db="EMBL/GenBank/DDBJ databases">
        <authorList>
            <person name="Botero Cardona J."/>
        </authorList>
    </citation>
    <scope>NUCLEOTIDE SEQUENCE [LARGE SCALE GENOMIC DNA]</scope>
    <source>
        <strain evidence="2 3">R-82641</strain>
    </source>
</reference>
<evidence type="ECO:0000313" key="2">
    <source>
        <dbReference type="EMBL" id="CAK1255044.1"/>
    </source>
</evidence>